<dbReference type="GO" id="GO:0009252">
    <property type="term" value="P:peptidoglycan biosynthetic process"/>
    <property type="evidence" value="ECO:0007669"/>
    <property type="project" value="UniProtKB-KW"/>
</dbReference>
<feature type="transmembrane region" description="Helical" evidence="8">
    <location>
        <begin position="12"/>
        <end position="30"/>
    </location>
</feature>
<evidence type="ECO:0000256" key="1">
    <source>
        <dbReference type="ARBA" id="ARBA00004651"/>
    </source>
</evidence>
<reference evidence="9 10" key="1">
    <citation type="submission" date="2011-02" db="EMBL/GenBank/DDBJ databases">
        <authorList>
            <person name="Nelson K.E."/>
            <person name="Sutton G."/>
            <person name="Torralba M."/>
            <person name="Durkin S."/>
            <person name="Harkins D."/>
            <person name="Montgomery R."/>
            <person name="Ziemer C."/>
            <person name="Klaassens E."/>
            <person name="Ocuiv P."/>
            <person name="Morrison M."/>
        </authorList>
    </citation>
    <scope>NUCLEOTIDE SEQUENCE [LARGE SCALE GENOMIC DNA]</scope>
    <source>
        <strain evidence="9 10">8</strain>
    </source>
</reference>
<keyword evidence="2" id="KW-1003">Cell membrane</keyword>
<dbReference type="Proteomes" id="UP000004259">
    <property type="component" value="Unassembled WGS sequence"/>
</dbReference>
<sequence length="555" mass="57621">MKKQGFLRGSAILVSMVVITKALGLVYKVPLANLLGGTGMGYFSAAFSVFTPIFALAVSGIPSAMARLAAENSALGRYSNLRRQRRVAMAVYSLTGIAAAGCVMLLAGCGAVGREVRAALVCLAPSVIFCSIMNTERGYHEGLGNMFPTAFSEIAETLFKLILGLGLALFVKKTAADSFAADGTVFGIKCGTLADADSAALPFIAAGAVLGSTLASAIACGGLLIVMRIRGDGVTAKMLAEDPVCDSRRRHARALLSLSGSIALAAVVTTLTGMLDMLTISPCLSLAIARTPEKFAAFSGISPDELPNFLYGSYEGLAVMLYGLVPTLTAMLGKSALPPLTESLARGDSLSASRDLRRLLTISAAAAIPCGLGMTALSGDILRFLFAGRKPECLAAEVPLAILGVSVIFFGIALPCFTVVQAMGKPSKVTVMMLVSGVIKLVLNLALIPFLGLSGAAIAELVSCVYVCAAAVHETLALSQCRISLRRTYIKPVYAGVMCAVTARLSRDVLARFPVPDRLCTAAAVVLGGGMYLLSLFLLEEGAVNIFGFTADTPQ</sequence>
<evidence type="ECO:0000256" key="2">
    <source>
        <dbReference type="ARBA" id="ARBA00022475"/>
    </source>
</evidence>
<feature type="transmembrane region" description="Helical" evidence="8">
    <location>
        <begin position="519"/>
        <end position="539"/>
    </location>
</feature>
<dbReference type="GO" id="GO:0008360">
    <property type="term" value="P:regulation of cell shape"/>
    <property type="evidence" value="ECO:0007669"/>
    <property type="project" value="UniProtKB-KW"/>
</dbReference>
<feature type="transmembrane region" description="Helical" evidence="8">
    <location>
        <begin position="457"/>
        <end position="478"/>
    </location>
</feature>
<feature type="transmembrane region" description="Helical" evidence="8">
    <location>
        <begin position="255"/>
        <end position="275"/>
    </location>
</feature>
<keyword evidence="3 8" id="KW-0812">Transmembrane</keyword>
<comment type="caution">
    <text evidence="9">The sequence shown here is derived from an EMBL/GenBank/DDBJ whole genome shotgun (WGS) entry which is preliminary data.</text>
</comment>
<dbReference type="eggNOG" id="COG2244">
    <property type="taxonomic scope" value="Bacteria"/>
</dbReference>
<feature type="transmembrane region" description="Helical" evidence="8">
    <location>
        <begin position="42"/>
        <end position="66"/>
    </location>
</feature>
<accession>E9S918</accession>
<feature type="transmembrane region" description="Helical" evidence="8">
    <location>
        <begin position="398"/>
        <end position="417"/>
    </location>
</feature>
<dbReference type="PANTHER" id="PTHR30250:SF21">
    <property type="entry name" value="LIPID II FLIPPASE MURJ"/>
    <property type="match status" value="1"/>
</dbReference>
<keyword evidence="7 8" id="KW-0472">Membrane</keyword>
<dbReference type="PANTHER" id="PTHR30250">
    <property type="entry name" value="PST FAMILY PREDICTED COLANIC ACID TRANSPORTER"/>
    <property type="match status" value="1"/>
</dbReference>
<dbReference type="GO" id="GO:0005886">
    <property type="term" value="C:plasma membrane"/>
    <property type="evidence" value="ECO:0007669"/>
    <property type="project" value="UniProtKB-SubCell"/>
</dbReference>
<dbReference type="InterPro" id="IPR002797">
    <property type="entry name" value="Polysacc_synth"/>
</dbReference>
<dbReference type="EMBL" id="ADKM02000032">
    <property type="protein sequence ID" value="EGC04220.1"/>
    <property type="molecule type" value="Genomic_DNA"/>
</dbReference>
<evidence type="ECO:0000256" key="3">
    <source>
        <dbReference type="ARBA" id="ARBA00022692"/>
    </source>
</evidence>
<dbReference type="InterPro" id="IPR050833">
    <property type="entry name" value="Poly_Biosynth_Transport"/>
</dbReference>
<feature type="transmembrane region" description="Helical" evidence="8">
    <location>
        <begin position="317"/>
        <end position="337"/>
    </location>
</feature>
<comment type="subcellular location">
    <subcellularLocation>
        <location evidence="1">Cell membrane</location>
        <topology evidence="1">Multi-pass membrane protein</topology>
    </subcellularLocation>
</comment>
<organism evidence="9 10">
    <name type="scientific">Ruminococcus albus 8</name>
    <dbReference type="NCBI Taxonomy" id="246199"/>
    <lineage>
        <taxon>Bacteria</taxon>
        <taxon>Bacillati</taxon>
        <taxon>Bacillota</taxon>
        <taxon>Clostridia</taxon>
        <taxon>Eubacteriales</taxon>
        <taxon>Oscillospiraceae</taxon>
        <taxon>Ruminococcus</taxon>
    </lineage>
</organism>
<evidence type="ECO:0000256" key="4">
    <source>
        <dbReference type="ARBA" id="ARBA00022960"/>
    </source>
</evidence>
<feature type="transmembrane region" description="Helical" evidence="8">
    <location>
        <begin position="358"/>
        <end position="378"/>
    </location>
</feature>
<evidence type="ECO:0000256" key="7">
    <source>
        <dbReference type="ARBA" id="ARBA00023136"/>
    </source>
</evidence>
<feature type="transmembrane region" description="Helical" evidence="8">
    <location>
        <begin position="429"/>
        <end position="451"/>
    </location>
</feature>
<keyword evidence="10" id="KW-1185">Reference proteome</keyword>
<evidence type="ECO:0000256" key="5">
    <source>
        <dbReference type="ARBA" id="ARBA00022984"/>
    </source>
</evidence>
<dbReference type="Pfam" id="PF03023">
    <property type="entry name" value="MurJ"/>
    <property type="match status" value="1"/>
</dbReference>
<dbReference type="Pfam" id="PF01943">
    <property type="entry name" value="Polysacc_synt"/>
    <property type="match status" value="1"/>
</dbReference>
<evidence type="ECO:0000313" key="10">
    <source>
        <dbReference type="Proteomes" id="UP000004259"/>
    </source>
</evidence>
<dbReference type="InterPro" id="IPR004268">
    <property type="entry name" value="MurJ"/>
</dbReference>
<feature type="transmembrane region" description="Helical" evidence="8">
    <location>
        <begin position="203"/>
        <end position="227"/>
    </location>
</feature>
<protein>
    <submittedName>
        <fullName evidence="9">Polysaccharide biosynthesis protein</fullName>
    </submittedName>
</protein>
<feature type="transmembrane region" description="Helical" evidence="8">
    <location>
        <begin position="87"/>
        <end position="106"/>
    </location>
</feature>
<keyword evidence="6 8" id="KW-1133">Transmembrane helix</keyword>
<dbReference type="AlphaFoldDB" id="E9S918"/>
<dbReference type="STRING" id="246199.CUS_5534"/>
<evidence type="ECO:0000256" key="6">
    <source>
        <dbReference type="ARBA" id="ARBA00022989"/>
    </source>
</evidence>
<gene>
    <name evidence="9" type="ORF">CUS_5534</name>
</gene>
<keyword evidence="5" id="KW-0573">Peptidoglycan synthesis</keyword>
<evidence type="ECO:0000256" key="8">
    <source>
        <dbReference type="SAM" id="Phobius"/>
    </source>
</evidence>
<evidence type="ECO:0000313" key="9">
    <source>
        <dbReference type="EMBL" id="EGC04220.1"/>
    </source>
</evidence>
<dbReference type="OrthoDB" id="9775950at2"/>
<proteinExistence type="predicted"/>
<keyword evidence="4" id="KW-0133">Cell shape</keyword>
<name>E9S918_RUMAL</name>
<dbReference type="RefSeq" id="WP_004167424.1">
    <property type="nucleotide sequence ID" value="NZ_ADKM02000032.1"/>
</dbReference>